<dbReference type="InterPro" id="IPR023828">
    <property type="entry name" value="Peptidase_S8_Ser-AS"/>
</dbReference>
<dbReference type="InterPro" id="IPR003137">
    <property type="entry name" value="PA_domain"/>
</dbReference>
<feature type="active site" description="Charge relay system" evidence="5 6">
    <location>
        <position position="189"/>
    </location>
</feature>
<evidence type="ECO:0000259" key="8">
    <source>
        <dbReference type="Pfam" id="PF00082"/>
    </source>
</evidence>
<reference evidence="12 13" key="1">
    <citation type="submission" date="2018-10" db="EMBL/GenBank/DDBJ databases">
        <title>Sequencing the genomes of 1000 actinobacteria strains.</title>
        <authorList>
            <person name="Klenk H.-P."/>
        </authorList>
    </citation>
    <scope>NUCLEOTIDE SEQUENCE [LARGE SCALE GENOMIC DNA]</scope>
    <source>
        <strain evidence="12 13">DSM 45175</strain>
    </source>
</reference>
<keyword evidence="3 6" id="KW-0378">Hydrolase</keyword>
<dbReference type="Gene3D" id="3.50.30.30">
    <property type="match status" value="1"/>
</dbReference>
<evidence type="ECO:0000259" key="9">
    <source>
        <dbReference type="Pfam" id="PF02225"/>
    </source>
</evidence>
<dbReference type="PRINTS" id="PR00723">
    <property type="entry name" value="SUBTILISIN"/>
</dbReference>
<comment type="caution">
    <text evidence="12">The sequence shown here is derived from an EMBL/GenBank/DDBJ whole genome shotgun (WGS) entry which is preliminary data.</text>
</comment>
<keyword evidence="13" id="KW-1185">Reference proteome</keyword>
<dbReference type="Pfam" id="PF02225">
    <property type="entry name" value="PA"/>
    <property type="match status" value="1"/>
</dbReference>
<dbReference type="EMBL" id="RBKT01000001">
    <property type="protein sequence ID" value="RKR86758.1"/>
    <property type="molecule type" value="Genomic_DNA"/>
</dbReference>
<feature type="domain" description="Subtilisin-like protease fibronectin type-III" evidence="11">
    <location>
        <begin position="711"/>
        <end position="805"/>
    </location>
</feature>
<dbReference type="RefSeq" id="WP_121155038.1">
    <property type="nucleotide sequence ID" value="NZ_RBKT01000001.1"/>
</dbReference>
<evidence type="ECO:0000256" key="6">
    <source>
        <dbReference type="PROSITE-ProRule" id="PRU01240"/>
    </source>
</evidence>
<feature type="domain" description="Inhibitor I9" evidence="10">
    <location>
        <begin position="82"/>
        <end position="151"/>
    </location>
</feature>
<evidence type="ECO:0000259" key="11">
    <source>
        <dbReference type="Pfam" id="PF17766"/>
    </source>
</evidence>
<proteinExistence type="inferred from homology"/>
<dbReference type="InterPro" id="IPR036852">
    <property type="entry name" value="Peptidase_S8/S53_dom_sf"/>
</dbReference>
<dbReference type="InterPro" id="IPR037045">
    <property type="entry name" value="S8pro/Inhibitor_I9_sf"/>
</dbReference>
<comment type="similarity">
    <text evidence="1 6">Belongs to the peptidase S8 family.</text>
</comment>
<evidence type="ECO:0000313" key="13">
    <source>
        <dbReference type="Proteomes" id="UP000277671"/>
    </source>
</evidence>
<evidence type="ECO:0000256" key="2">
    <source>
        <dbReference type="ARBA" id="ARBA00022670"/>
    </source>
</evidence>
<sequence>MDTSEARRPRSVRTLLAGTVLTALVLAAPLPAQARPDAANNAAAGASRYLIELTGDPVASYAGGVAGIAATRPAQGTRLDRASDSARDYREHLRDQRTKVLDSAGIARARAKTSFDTVFNGFSALLTPAEVAKLRTDPAVRQIFPDRLLRTQSSNSADFLKLTGPKGVWQQQFGDPTRAGEGTIIGVVDTGYWPENPSFAPLSEPRADQAVVDAKWRGTCDTGETGQIACNNKVIGARWYDEGGFAEANPAEFRSPRDVVGHGTHTASTAAGASGVPVRLDGQDVGPISGVAPGARLAVYKALWQTTSGGGTGSTIDIVHAIEDAVTDGVDVINFSAGYPYDDLGATDVAFYHAAAAGVFVAASSGNSGPSAGTVDNAWPWMTTVAASTQENSPSRLVTLGDGRSFVGGSVGTVGTPSTPLVDAVDAGLPENNGGGCEPGTLDPAKVTGRIVLCAFSGGASQYDRGKAVQEAGGVGMIIYNTFLYTTNPATYPVPTVYLDQAAGSAVKAYVTGTAGATAMITPGYDRKQAAPQVAHFSSNGPWSTGGGNLIKPDIAAPGQEILAAVSPITQHGENFAYYSGTSMAAPHVAGLAALIISKHQDWSPMAVKSALMTTAQQRDNADRPLQGTIIEELPDGGSTTSIGEVDPFYYGSGHVNPAKSLDPGLVFDSDMAQWRQFACGLGFTIRYDPLGPPSDEYDECDYVRPMNASDLNYPSVAVADVYGNRTVSRTVTNVSDKSSTYIATVKAPDGWRVKVTPKSFEIAPGQSATYQVEFIRNGAAYGEPAFGALTWKDQFSHLVRTPLMARALALKTPAEVYATTTKGSQVLPVTTGYQGILKTEILGFSSGVDLPFTISGTAGDYDPFQFNPLTDPDTLAGVAKIVYDVPAETEQTRVAIPSGSVAKDEQINILVFNGEGALRGIYNSDDAWINDPGRNYVYVVRRAAAPGAEQTPLTAVLNVHPEGPNAPVDGTVTVTPAERTVRPGVEVYPVVRWSGLVPGRHYAGVIRFSDGNGMSYAIPVQIEP</sequence>
<dbReference type="PANTHER" id="PTHR10795">
    <property type="entry name" value="PROPROTEIN CONVERTASE SUBTILISIN/KEXIN"/>
    <property type="match status" value="1"/>
</dbReference>
<feature type="chain" id="PRO_5019767378" evidence="7">
    <location>
        <begin position="35"/>
        <end position="1025"/>
    </location>
</feature>
<evidence type="ECO:0000313" key="12">
    <source>
        <dbReference type="EMBL" id="RKR86758.1"/>
    </source>
</evidence>
<dbReference type="CDD" id="cd02120">
    <property type="entry name" value="PA_subtilisin_like"/>
    <property type="match status" value="1"/>
</dbReference>
<organism evidence="12 13">
    <name type="scientific">Micromonospora pisi</name>
    <dbReference type="NCBI Taxonomy" id="589240"/>
    <lineage>
        <taxon>Bacteria</taxon>
        <taxon>Bacillati</taxon>
        <taxon>Actinomycetota</taxon>
        <taxon>Actinomycetes</taxon>
        <taxon>Micromonosporales</taxon>
        <taxon>Micromonosporaceae</taxon>
        <taxon>Micromonospora</taxon>
    </lineage>
</organism>
<evidence type="ECO:0000256" key="3">
    <source>
        <dbReference type="ARBA" id="ARBA00022801"/>
    </source>
</evidence>
<feature type="active site" description="Charge relay system" evidence="5 6">
    <location>
        <position position="262"/>
    </location>
</feature>
<feature type="domain" description="Peptidase S8/S53" evidence="8">
    <location>
        <begin position="180"/>
        <end position="621"/>
    </location>
</feature>
<dbReference type="Pfam" id="PF00082">
    <property type="entry name" value="Peptidase_S8"/>
    <property type="match status" value="1"/>
</dbReference>
<dbReference type="GO" id="GO:0004252">
    <property type="term" value="F:serine-type endopeptidase activity"/>
    <property type="evidence" value="ECO:0007669"/>
    <property type="project" value="UniProtKB-UniRule"/>
</dbReference>
<dbReference type="Gene3D" id="2.60.40.2310">
    <property type="match status" value="1"/>
</dbReference>
<keyword evidence="4 6" id="KW-0720">Serine protease</keyword>
<dbReference type="InterPro" id="IPR041469">
    <property type="entry name" value="Subtilisin-like_FN3"/>
</dbReference>
<dbReference type="InterPro" id="IPR010259">
    <property type="entry name" value="S8pro/Inhibitor_I9"/>
</dbReference>
<dbReference type="PROSITE" id="PS51892">
    <property type="entry name" value="SUBTILASE"/>
    <property type="match status" value="1"/>
</dbReference>
<feature type="domain" description="PA" evidence="9">
    <location>
        <begin position="420"/>
        <end position="506"/>
    </location>
</feature>
<dbReference type="SUPFAM" id="SSF52743">
    <property type="entry name" value="Subtilisin-like"/>
    <property type="match status" value="1"/>
</dbReference>
<dbReference type="PROSITE" id="PS00138">
    <property type="entry name" value="SUBTILASE_SER"/>
    <property type="match status" value="1"/>
</dbReference>
<evidence type="ECO:0000256" key="5">
    <source>
        <dbReference type="PIRSR" id="PIRSR615500-1"/>
    </source>
</evidence>
<dbReference type="InterPro" id="IPR015500">
    <property type="entry name" value="Peptidase_S8_subtilisin-rel"/>
</dbReference>
<evidence type="ECO:0000256" key="4">
    <source>
        <dbReference type="ARBA" id="ARBA00022825"/>
    </source>
</evidence>
<evidence type="ECO:0000256" key="1">
    <source>
        <dbReference type="ARBA" id="ARBA00011073"/>
    </source>
</evidence>
<feature type="signal peptide" evidence="7">
    <location>
        <begin position="1"/>
        <end position="34"/>
    </location>
</feature>
<accession>A0A495JE05</accession>
<dbReference type="Pfam" id="PF05922">
    <property type="entry name" value="Inhibitor_I9"/>
    <property type="match status" value="1"/>
</dbReference>
<dbReference type="Gene3D" id="3.40.50.200">
    <property type="entry name" value="Peptidase S8/S53 domain"/>
    <property type="match status" value="1"/>
</dbReference>
<gene>
    <name evidence="12" type="ORF">BDK92_1024</name>
</gene>
<protein>
    <submittedName>
        <fullName evidence="12">PA domain-containing protein</fullName>
    </submittedName>
</protein>
<dbReference type="OrthoDB" id="614750at2"/>
<evidence type="ECO:0000259" key="10">
    <source>
        <dbReference type="Pfam" id="PF05922"/>
    </source>
</evidence>
<dbReference type="GO" id="GO:0006508">
    <property type="term" value="P:proteolysis"/>
    <property type="evidence" value="ECO:0007669"/>
    <property type="project" value="UniProtKB-KW"/>
</dbReference>
<dbReference type="Proteomes" id="UP000277671">
    <property type="component" value="Unassembled WGS sequence"/>
</dbReference>
<keyword evidence="7" id="KW-0732">Signal</keyword>
<dbReference type="InterPro" id="IPR000209">
    <property type="entry name" value="Peptidase_S8/S53_dom"/>
</dbReference>
<dbReference type="InterPro" id="IPR045051">
    <property type="entry name" value="SBT"/>
</dbReference>
<feature type="active site" description="Charge relay system" evidence="5 6">
    <location>
        <position position="583"/>
    </location>
</feature>
<name>A0A495JE05_9ACTN</name>
<dbReference type="Gene3D" id="3.30.70.80">
    <property type="entry name" value="Peptidase S8 propeptide/proteinase inhibitor I9"/>
    <property type="match status" value="1"/>
</dbReference>
<keyword evidence="2 6" id="KW-0645">Protease</keyword>
<dbReference type="AlphaFoldDB" id="A0A495JE05"/>
<dbReference type="Pfam" id="PF17766">
    <property type="entry name" value="fn3_6"/>
    <property type="match status" value="1"/>
</dbReference>
<evidence type="ECO:0000256" key="7">
    <source>
        <dbReference type="SAM" id="SignalP"/>
    </source>
</evidence>